<keyword evidence="12" id="KW-1185">Reference proteome</keyword>
<accession>A0A8J3C9M7</accession>
<comment type="subcellular location">
    <subcellularLocation>
        <location evidence="10">Cell membrane</location>
        <topology evidence="10">Peripheral membrane protein</topology>
    </subcellularLocation>
    <subcellularLocation>
        <location evidence="2">Membrane</location>
        <topology evidence="2">Peripheral membrane protein</topology>
    </subcellularLocation>
</comment>
<dbReference type="GO" id="GO:0046933">
    <property type="term" value="F:proton-transporting ATP synthase activity, rotational mechanism"/>
    <property type="evidence" value="ECO:0007669"/>
    <property type="project" value="UniProtKB-UniRule"/>
</dbReference>
<dbReference type="Gene3D" id="3.40.1380.10">
    <property type="match status" value="1"/>
</dbReference>
<evidence type="ECO:0000313" key="12">
    <source>
        <dbReference type="Proteomes" id="UP000637578"/>
    </source>
</evidence>
<organism evidence="11 12">
    <name type="scientific">Longimycelium tulufanense</name>
    <dbReference type="NCBI Taxonomy" id="907463"/>
    <lineage>
        <taxon>Bacteria</taxon>
        <taxon>Bacillati</taxon>
        <taxon>Actinomycetota</taxon>
        <taxon>Actinomycetes</taxon>
        <taxon>Pseudonocardiales</taxon>
        <taxon>Pseudonocardiaceae</taxon>
        <taxon>Longimycelium</taxon>
    </lineage>
</organism>
<dbReference type="PANTHER" id="PTHR11693:SF22">
    <property type="entry name" value="ATP SYNTHASE SUBUNIT GAMMA, MITOCHONDRIAL"/>
    <property type="match status" value="1"/>
</dbReference>
<evidence type="ECO:0000256" key="3">
    <source>
        <dbReference type="ARBA" id="ARBA00007681"/>
    </source>
</evidence>
<keyword evidence="5 10" id="KW-0375">Hydrogen ion transport</keyword>
<protein>
    <recommendedName>
        <fullName evidence="10">ATP synthase gamma chain</fullName>
    </recommendedName>
    <alternativeName>
        <fullName evidence="10">ATP synthase F1 sector gamma subunit</fullName>
    </alternativeName>
    <alternativeName>
        <fullName evidence="10">F-ATPase gamma subunit</fullName>
    </alternativeName>
</protein>
<evidence type="ECO:0000256" key="5">
    <source>
        <dbReference type="ARBA" id="ARBA00022781"/>
    </source>
</evidence>
<keyword evidence="9 10" id="KW-0066">ATP synthesis</keyword>
<evidence type="ECO:0000256" key="1">
    <source>
        <dbReference type="ARBA" id="ARBA00003456"/>
    </source>
</evidence>
<comment type="similarity">
    <text evidence="3 10">Belongs to the ATPase gamma chain family.</text>
</comment>
<keyword evidence="6 10" id="KW-0406">Ion transport</keyword>
<keyword evidence="10" id="KW-1003">Cell membrane</keyword>
<dbReference type="NCBIfam" id="NF004145">
    <property type="entry name" value="PRK05621.1-2"/>
    <property type="match status" value="1"/>
</dbReference>
<evidence type="ECO:0000256" key="4">
    <source>
        <dbReference type="ARBA" id="ARBA00022448"/>
    </source>
</evidence>
<evidence type="ECO:0000256" key="2">
    <source>
        <dbReference type="ARBA" id="ARBA00004170"/>
    </source>
</evidence>
<reference evidence="11" key="1">
    <citation type="journal article" date="2014" name="Int. J. Syst. Evol. Microbiol.">
        <title>Complete genome sequence of Corynebacterium casei LMG S-19264T (=DSM 44701T), isolated from a smear-ripened cheese.</title>
        <authorList>
            <consortium name="US DOE Joint Genome Institute (JGI-PGF)"/>
            <person name="Walter F."/>
            <person name="Albersmeier A."/>
            <person name="Kalinowski J."/>
            <person name="Ruckert C."/>
        </authorList>
    </citation>
    <scope>NUCLEOTIDE SEQUENCE</scope>
    <source>
        <strain evidence="11">CGMCC 4.5737</strain>
    </source>
</reference>
<dbReference type="Gene3D" id="1.10.287.80">
    <property type="entry name" value="ATP synthase, gamma subunit, helix hairpin domain"/>
    <property type="match status" value="1"/>
</dbReference>
<dbReference type="PROSITE" id="PS00153">
    <property type="entry name" value="ATPASE_GAMMA"/>
    <property type="match status" value="1"/>
</dbReference>
<dbReference type="GO" id="GO:0005524">
    <property type="term" value="F:ATP binding"/>
    <property type="evidence" value="ECO:0007669"/>
    <property type="project" value="UniProtKB-UniRule"/>
</dbReference>
<dbReference type="InterPro" id="IPR000131">
    <property type="entry name" value="ATP_synth_F1_gsu"/>
</dbReference>
<keyword evidence="4 10" id="KW-0813">Transport</keyword>
<dbReference type="AlphaFoldDB" id="A0A8J3C9M7"/>
<evidence type="ECO:0000313" key="11">
    <source>
        <dbReference type="EMBL" id="GGM35119.1"/>
    </source>
</evidence>
<name>A0A8J3C9M7_9PSEU</name>
<dbReference type="Pfam" id="PF00231">
    <property type="entry name" value="ATP-synt"/>
    <property type="match status" value="1"/>
</dbReference>
<dbReference type="InterPro" id="IPR023632">
    <property type="entry name" value="ATP_synth_F1_gsu_CS"/>
</dbReference>
<keyword evidence="8 10" id="KW-0139">CF(1)</keyword>
<comment type="subunit">
    <text evidence="10">F-type ATPases have 2 components, CF(1) - the catalytic core - and CF(0) - the membrane proton channel. CF(1) has five subunits: alpha(3), beta(3), gamma(1), delta(1), epsilon(1). CF(0) has three main subunits: a, b and c.</text>
</comment>
<evidence type="ECO:0000256" key="7">
    <source>
        <dbReference type="ARBA" id="ARBA00023136"/>
    </source>
</evidence>
<comment type="function">
    <text evidence="1 10">Produces ATP from ADP in the presence of a proton gradient across the membrane. The gamma chain is believed to be important in regulating ATPase activity and the flow of protons through the CF(0) complex.</text>
</comment>
<dbReference type="InterPro" id="IPR035968">
    <property type="entry name" value="ATP_synth_F1_ATPase_gsu"/>
</dbReference>
<proteinExistence type="inferred from homology"/>
<evidence type="ECO:0000256" key="10">
    <source>
        <dbReference type="HAMAP-Rule" id="MF_00815"/>
    </source>
</evidence>
<keyword evidence="7 10" id="KW-0472">Membrane</keyword>
<dbReference type="EMBL" id="BMMK01000001">
    <property type="protein sequence ID" value="GGM35119.1"/>
    <property type="molecule type" value="Genomic_DNA"/>
</dbReference>
<dbReference type="GO" id="GO:0005886">
    <property type="term" value="C:plasma membrane"/>
    <property type="evidence" value="ECO:0007669"/>
    <property type="project" value="UniProtKB-SubCell"/>
</dbReference>
<dbReference type="RefSeq" id="WP_189052987.1">
    <property type="nucleotide sequence ID" value="NZ_BMMK01000001.1"/>
</dbReference>
<dbReference type="SUPFAM" id="SSF52943">
    <property type="entry name" value="ATP synthase (F1-ATPase), gamma subunit"/>
    <property type="match status" value="1"/>
</dbReference>
<dbReference type="PANTHER" id="PTHR11693">
    <property type="entry name" value="ATP SYNTHASE GAMMA CHAIN"/>
    <property type="match status" value="1"/>
</dbReference>
<gene>
    <name evidence="10 11" type="primary">atpG</name>
    <name evidence="11" type="ORF">GCM10012275_02950</name>
</gene>
<dbReference type="HAMAP" id="MF_00815">
    <property type="entry name" value="ATP_synth_gamma_bact"/>
    <property type="match status" value="1"/>
</dbReference>
<dbReference type="GO" id="GO:0042777">
    <property type="term" value="P:proton motive force-driven plasma membrane ATP synthesis"/>
    <property type="evidence" value="ECO:0007669"/>
    <property type="project" value="UniProtKB-UniRule"/>
</dbReference>
<dbReference type="Proteomes" id="UP000637578">
    <property type="component" value="Unassembled WGS sequence"/>
</dbReference>
<dbReference type="GO" id="GO:0045259">
    <property type="term" value="C:proton-transporting ATP synthase complex"/>
    <property type="evidence" value="ECO:0007669"/>
    <property type="project" value="UniProtKB-KW"/>
</dbReference>
<evidence type="ECO:0000256" key="6">
    <source>
        <dbReference type="ARBA" id="ARBA00023065"/>
    </source>
</evidence>
<dbReference type="NCBIfam" id="TIGR01146">
    <property type="entry name" value="ATPsyn_F1gamma"/>
    <property type="match status" value="1"/>
</dbReference>
<dbReference type="CDD" id="cd12151">
    <property type="entry name" value="F1-ATPase_gamma"/>
    <property type="match status" value="1"/>
</dbReference>
<reference evidence="11" key="2">
    <citation type="submission" date="2020-09" db="EMBL/GenBank/DDBJ databases">
        <authorList>
            <person name="Sun Q."/>
            <person name="Zhou Y."/>
        </authorList>
    </citation>
    <scope>NUCLEOTIDE SEQUENCE</scope>
    <source>
        <strain evidence="11">CGMCC 4.5737</strain>
    </source>
</reference>
<dbReference type="PRINTS" id="PR00126">
    <property type="entry name" value="ATPASEGAMMA"/>
</dbReference>
<evidence type="ECO:0000256" key="8">
    <source>
        <dbReference type="ARBA" id="ARBA00023196"/>
    </source>
</evidence>
<evidence type="ECO:0000256" key="9">
    <source>
        <dbReference type="ARBA" id="ARBA00023310"/>
    </source>
</evidence>
<comment type="caution">
    <text evidence="11">The sequence shown here is derived from an EMBL/GenBank/DDBJ whole genome shotgun (WGS) entry which is preliminary data.</text>
</comment>
<sequence length="310" mass="33760">MAAELRVLRQRIRSVQSTKKITRAMELIATSRIAKAQARVAASKPYADEITNVLSALVGKSTLDHPLLVEREQPRRAGVLVVTSDKGMCGGYNANVIRAAEELQALLREQGKEPVLYVIGRKGLGYYKFRQRALAGSWTGFSEIPHYVNASEAGDVLVQAFLAGTDDQGGHPGPDDVLGVDELHVVYTEFRSMLTQTPVAKRIAPLEIEYTEERPATLPPSYEFEPDAETLLTALLPKYIKTRLFAALLESAASESAARQRAMKAATDNANELIRTLTREANQARQAQITQEISEIVGGADALAAAGSEE</sequence>